<dbReference type="InterPro" id="IPR058432">
    <property type="entry name" value="DUF8119"/>
</dbReference>
<sequence>MMDVREWLERVRAQRWGMVVDLAFAVAWVTMVHALFLVLDGPDWAYYGFMLAGVVAYFGFMGSLERARADRERSNE</sequence>
<keyword evidence="1" id="KW-0472">Membrane</keyword>
<keyword evidence="1" id="KW-1133">Transmembrane helix</keyword>
<name>A0A3N6MU18_NATCH</name>
<dbReference type="AlphaFoldDB" id="A0A3N6MU18"/>
<feature type="transmembrane region" description="Helical" evidence="1">
    <location>
        <begin position="44"/>
        <end position="64"/>
    </location>
</feature>
<dbReference type="EMBL" id="REFZ01000008">
    <property type="protein sequence ID" value="RQG99781.1"/>
    <property type="molecule type" value="Genomic_DNA"/>
</dbReference>
<evidence type="ECO:0000256" key="1">
    <source>
        <dbReference type="SAM" id="Phobius"/>
    </source>
</evidence>
<accession>A0A3N6MU18</accession>
<dbReference type="Pfam" id="PF26436">
    <property type="entry name" value="DUF8119"/>
    <property type="match status" value="1"/>
</dbReference>
<reference evidence="3 4" key="1">
    <citation type="submission" date="2018-10" db="EMBL/GenBank/DDBJ databases">
        <title>Natrarchaeobius chitinivorans gen. nov., sp. nov., and Natrarchaeobius haloalkaliphilus sp. nov., alkaliphilic, chitin-utilizing haloarchaea from hypersaline alkaline lakes.</title>
        <authorList>
            <person name="Sorokin D.Y."/>
            <person name="Elcheninov A.G."/>
            <person name="Kostrikina N.A."/>
            <person name="Bale N.J."/>
            <person name="Sinninghe Damste J.S."/>
            <person name="Khijniak T.V."/>
            <person name="Kublanov I.V."/>
            <person name="Toshchakov S.V."/>
        </authorList>
    </citation>
    <scope>NUCLEOTIDE SEQUENCE [LARGE SCALE GENOMIC DNA]</scope>
    <source>
        <strain evidence="3 4">AArcht7</strain>
    </source>
</reference>
<feature type="transmembrane region" description="Helical" evidence="1">
    <location>
        <begin position="20"/>
        <end position="38"/>
    </location>
</feature>
<protein>
    <recommendedName>
        <fullName evidence="2">DUF8119 domain-containing protein</fullName>
    </recommendedName>
</protein>
<keyword evidence="4" id="KW-1185">Reference proteome</keyword>
<evidence type="ECO:0000313" key="4">
    <source>
        <dbReference type="Proteomes" id="UP000281431"/>
    </source>
</evidence>
<dbReference type="Proteomes" id="UP000281431">
    <property type="component" value="Unassembled WGS sequence"/>
</dbReference>
<dbReference type="OrthoDB" id="198557at2157"/>
<organism evidence="3 4">
    <name type="scientific">Natrarchaeobius chitinivorans</name>
    <dbReference type="NCBI Taxonomy" id="1679083"/>
    <lineage>
        <taxon>Archaea</taxon>
        <taxon>Methanobacteriati</taxon>
        <taxon>Methanobacteriota</taxon>
        <taxon>Stenosarchaea group</taxon>
        <taxon>Halobacteria</taxon>
        <taxon>Halobacteriales</taxon>
        <taxon>Natrialbaceae</taxon>
        <taxon>Natrarchaeobius</taxon>
    </lineage>
</organism>
<gene>
    <name evidence="3" type="ORF">EA472_13335</name>
</gene>
<evidence type="ECO:0000313" key="3">
    <source>
        <dbReference type="EMBL" id="RQG99781.1"/>
    </source>
</evidence>
<keyword evidence="1" id="KW-0812">Transmembrane</keyword>
<feature type="domain" description="DUF8119" evidence="2">
    <location>
        <begin position="1"/>
        <end position="70"/>
    </location>
</feature>
<evidence type="ECO:0000259" key="2">
    <source>
        <dbReference type="Pfam" id="PF26436"/>
    </source>
</evidence>
<proteinExistence type="predicted"/>
<comment type="caution">
    <text evidence="3">The sequence shown here is derived from an EMBL/GenBank/DDBJ whole genome shotgun (WGS) entry which is preliminary data.</text>
</comment>